<keyword evidence="6 9" id="KW-1133">Transmembrane helix</keyword>
<feature type="domain" description="ABC transporter" evidence="11">
    <location>
        <begin position="1051"/>
        <end position="1279"/>
    </location>
</feature>
<keyword evidence="10" id="KW-0732">Signal</keyword>
<dbReference type="Pfam" id="PF00664">
    <property type="entry name" value="ABC_membrane"/>
    <property type="match status" value="2"/>
</dbReference>
<feature type="compositionally biased region" description="Basic and acidic residues" evidence="8">
    <location>
        <begin position="624"/>
        <end position="639"/>
    </location>
</feature>
<gene>
    <name evidence="13" type="ORF">TrCOL_g10553</name>
</gene>
<comment type="subcellular location">
    <subcellularLocation>
        <location evidence="1">Membrane</location>
        <topology evidence="1">Multi-pass membrane protein</topology>
    </subcellularLocation>
</comment>
<feature type="signal peptide" evidence="10">
    <location>
        <begin position="1"/>
        <end position="15"/>
    </location>
</feature>
<evidence type="ECO:0000259" key="11">
    <source>
        <dbReference type="PROSITE" id="PS50893"/>
    </source>
</evidence>
<dbReference type="InterPro" id="IPR050173">
    <property type="entry name" value="ABC_transporter_C-like"/>
</dbReference>
<dbReference type="AlphaFoldDB" id="A0A9W7GNN0"/>
<dbReference type="SUPFAM" id="SSF90123">
    <property type="entry name" value="ABC transporter transmembrane region"/>
    <property type="match status" value="2"/>
</dbReference>
<keyword evidence="5" id="KW-0067">ATP-binding</keyword>
<dbReference type="EMBL" id="BRYA01000336">
    <property type="protein sequence ID" value="GMI47265.1"/>
    <property type="molecule type" value="Genomic_DNA"/>
</dbReference>
<protein>
    <submittedName>
        <fullName evidence="13">Uncharacterized protein</fullName>
    </submittedName>
</protein>
<keyword evidence="3 9" id="KW-0812">Transmembrane</keyword>
<comment type="caution">
    <text evidence="13">The sequence shown here is derived from an EMBL/GenBank/DDBJ whole genome shotgun (WGS) entry which is preliminary data.</text>
</comment>
<evidence type="ECO:0000256" key="5">
    <source>
        <dbReference type="ARBA" id="ARBA00022840"/>
    </source>
</evidence>
<evidence type="ECO:0000313" key="14">
    <source>
        <dbReference type="Proteomes" id="UP001165065"/>
    </source>
</evidence>
<dbReference type="Pfam" id="PF00005">
    <property type="entry name" value="ABC_tran"/>
    <property type="match status" value="1"/>
</dbReference>
<dbReference type="InterPro" id="IPR011527">
    <property type="entry name" value="ABC1_TM_dom"/>
</dbReference>
<dbReference type="Proteomes" id="UP001165065">
    <property type="component" value="Unassembled WGS sequence"/>
</dbReference>
<dbReference type="InterPro" id="IPR017871">
    <property type="entry name" value="ABC_transporter-like_CS"/>
</dbReference>
<dbReference type="PROSITE" id="PS50929">
    <property type="entry name" value="ABC_TM1F"/>
    <property type="match status" value="2"/>
</dbReference>
<feature type="compositionally biased region" description="Polar residues" evidence="8">
    <location>
        <begin position="680"/>
        <end position="694"/>
    </location>
</feature>
<keyword evidence="14" id="KW-1185">Reference proteome</keyword>
<dbReference type="GO" id="GO:0005524">
    <property type="term" value="F:ATP binding"/>
    <property type="evidence" value="ECO:0007669"/>
    <property type="project" value="UniProtKB-KW"/>
</dbReference>
<evidence type="ECO:0000256" key="1">
    <source>
        <dbReference type="ARBA" id="ARBA00004141"/>
    </source>
</evidence>
<feature type="region of interest" description="Disordered" evidence="8">
    <location>
        <begin position="624"/>
        <end position="666"/>
    </location>
</feature>
<dbReference type="GO" id="GO:0140359">
    <property type="term" value="F:ABC-type transporter activity"/>
    <property type="evidence" value="ECO:0007669"/>
    <property type="project" value="InterPro"/>
</dbReference>
<dbReference type="InterPro" id="IPR036640">
    <property type="entry name" value="ABC1_TM_sf"/>
</dbReference>
<evidence type="ECO:0000256" key="9">
    <source>
        <dbReference type="SAM" id="Phobius"/>
    </source>
</evidence>
<feature type="region of interest" description="Disordered" evidence="8">
    <location>
        <begin position="679"/>
        <end position="707"/>
    </location>
</feature>
<proteinExistence type="predicted"/>
<sequence length="1279" mass="139081">MTLLFFLFLLSLASSFSLPSLPGRKKLLDSLTYTDGGRIIRGVRDGEGLKIIDLPEWLAPQSQVESTFKVKVESSNLTSVGLLFKTLYAVRYRVLLSGVLRLANTAIQIVPSLLVRAILRSVETTASPTNLPTSALSSFFSSLSGLQLSLLLYITLSSKVLVENAFFTTVVDTSTKCRHLLNTLVFENSFSSPFSLAAPVSGAGKKASSVNATTLSLVTSDIPTVESLVSQVHTIWDAPLQVFIYTKILRSTLGNCVNKGMLVLLLSVPISTILVSLSAKIRRRSLRWRDQRYRLMGDFIENAKVNKITNAEESIVKRVEGARRREIILNLFSGGVRSLNSCVLGATTAVVLAVTLATKIREGGVLKGSDVFTAVGIFNQVRFPVLFYPMVLSSIADGLVSARRISDVITAGSDYRKVLDEEEDWFRPDKSRGFLSQDVDLVVENSFSSNNILAVVGKVGDGKSDLCKALANRVTTASYFEQDVWLPSGSLLDAVLFGREFDQTEFDRVLEISQLKEDLESGLLSLESECGEGGGSLSGGQRARVALARTLYFSSEVIIDDCFASLDSRVKMKIAEKLKASGVRGAVVTNDWEVACQADMIVQVAQTDEGVGKVLKIGKPNEFDRWAEGEDRGGGEKGKKVVSSSSSSSSSSISIATPDNNVDPEAPMVVRTDTEGLESHVNNTSLEEPGSQTLLEPKGGRRKSSRLTTPTLDEAITTKVPLETYVKYLQAVRSPGLLLLALSSYCLSNFYQVYQQSLVAKFSSGATSTQISLLTNAAICVAVAQFFRSLLTTVSGTIAAQNFHRRMIKSLSKAPMSFFDTNPSGQITNRFGKELDTIDRSLPDQMGWVLTCFLQIAFSSVAIATALTPVAIVPLSIIGVFYVKITSFFRSGARSLKVTETKTRGPINQLMAEAKRGNMVIKSLEAEGFWKERFRVAQTANIKAFYGIKRCDRFLSVRLESLANLMVFATAVLSTKVAKNAGYAGWGLSQALSITGLLNWAVRCLTETEQMITSTQRVEEIIDVEPEVDVGVLAPEHEGLLKSGWPWKGAIEFEGVNMRYTEGSPLVLRDFDLKVGGGESVGIVGRTGSGKSSVLLTLFRLMHIHSGTIKIDGVDICSVPLAVLRKVIATIPQESVIYTGTLRENIVLDEGKGEEDDELAWKALNIVSPELALKFKEQGGLAHDLGGGAGLSEGEKSLVVVSRALYARFKGAKILVLDEATAKLDEVTERRISHIVGQYFIEAGITVVAVAHRTETLKGFDKIAEMRDGEVLREKRVAA</sequence>
<evidence type="ECO:0000256" key="8">
    <source>
        <dbReference type="SAM" id="MobiDB-lite"/>
    </source>
</evidence>
<dbReference type="GO" id="GO:0016887">
    <property type="term" value="F:ATP hydrolysis activity"/>
    <property type="evidence" value="ECO:0007669"/>
    <property type="project" value="InterPro"/>
</dbReference>
<dbReference type="InterPro" id="IPR027417">
    <property type="entry name" value="P-loop_NTPase"/>
</dbReference>
<dbReference type="PANTHER" id="PTHR24223">
    <property type="entry name" value="ATP-BINDING CASSETTE SUB-FAMILY C"/>
    <property type="match status" value="1"/>
</dbReference>
<dbReference type="SMART" id="SM00382">
    <property type="entry name" value="AAA"/>
    <property type="match status" value="2"/>
</dbReference>
<feature type="domain" description="ABC transporter" evidence="11">
    <location>
        <begin position="419"/>
        <end position="631"/>
    </location>
</feature>
<feature type="compositionally biased region" description="Low complexity" evidence="8">
    <location>
        <begin position="643"/>
        <end position="655"/>
    </location>
</feature>
<reference evidence="14" key="1">
    <citation type="journal article" date="2023" name="Commun. Biol.">
        <title>Genome analysis of Parmales, the sister group of diatoms, reveals the evolutionary specialization of diatoms from phago-mixotrophs to photoautotrophs.</title>
        <authorList>
            <person name="Ban H."/>
            <person name="Sato S."/>
            <person name="Yoshikawa S."/>
            <person name="Yamada K."/>
            <person name="Nakamura Y."/>
            <person name="Ichinomiya M."/>
            <person name="Sato N."/>
            <person name="Blanc-Mathieu R."/>
            <person name="Endo H."/>
            <person name="Kuwata A."/>
            <person name="Ogata H."/>
        </authorList>
    </citation>
    <scope>NUCLEOTIDE SEQUENCE [LARGE SCALE GENOMIC DNA]</scope>
</reference>
<evidence type="ECO:0000259" key="12">
    <source>
        <dbReference type="PROSITE" id="PS50929"/>
    </source>
</evidence>
<evidence type="ECO:0000256" key="6">
    <source>
        <dbReference type="ARBA" id="ARBA00022989"/>
    </source>
</evidence>
<keyword evidence="7 9" id="KW-0472">Membrane</keyword>
<evidence type="ECO:0000313" key="13">
    <source>
        <dbReference type="EMBL" id="GMI47265.1"/>
    </source>
</evidence>
<dbReference type="PROSITE" id="PS50893">
    <property type="entry name" value="ABC_TRANSPORTER_2"/>
    <property type="match status" value="2"/>
</dbReference>
<dbReference type="InterPro" id="IPR044726">
    <property type="entry name" value="ABCC_6TM_D2"/>
</dbReference>
<dbReference type="Gene3D" id="3.40.50.300">
    <property type="entry name" value="P-loop containing nucleotide triphosphate hydrolases"/>
    <property type="match status" value="2"/>
</dbReference>
<dbReference type="PROSITE" id="PS00211">
    <property type="entry name" value="ABC_TRANSPORTER_1"/>
    <property type="match status" value="1"/>
</dbReference>
<keyword evidence="2" id="KW-0813">Transport</keyword>
<feature type="chain" id="PRO_5040808829" evidence="10">
    <location>
        <begin position="16"/>
        <end position="1279"/>
    </location>
</feature>
<evidence type="ECO:0000256" key="7">
    <source>
        <dbReference type="ARBA" id="ARBA00023136"/>
    </source>
</evidence>
<feature type="domain" description="ABC transmembrane type-1" evidence="12">
    <location>
        <begin position="777"/>
        <end position="1017"/>
    </location>
</feature>
<dbReference type="GO" id="GO:0016020">
    <property type="term" value="C:membrane"/>
    <property type="evidence" value="ECO:0007669"/>
    <property type="project" value="UniProtKB-SubCell"/>
</dbReference>
<dbReference type="SUPFAM" id="SSF52540">
    <property type="entry name" value="P-loop containing nucleoside triphosphate hydrolases"/>
    <property type="match status" value="2"/>
</dbReference>
<evidence type="ECO:0000256" key="3">
    <source>
        <dbReference type="ARBA" id="ARBA00022692"/>
    </source>
</evidence>
<keyword evidence="4" id="KW-0547">Nucleotide-binding</keyword>
<dbReference type="Gene3D" id="1.20.1560.10">
    <property type="entry name" value="ABC transporter type 1, transmembrane domain"/>
    <property type="match status" value="2"/>
</dbReference>
<dbReference type="InterPro" id="IPR003593">
    <property type="entry name" value="AAA+_ATPase"/>
</dbReference>
<organism evidence="13 14">
    <name type="scientific">Triparma columacea</name>
    <dbReference type="NCBI Taxonomy" id="722753"/>
    <lineage>
        <taxon>Eukaryota</taxon>
        <taxon>Sar</taxon>
        <taxon>Stramenopiles</taxon>
        <taxon>Ochrophyta</taxon>
        <taxon>Bolidophyceae</taxon>
        <taxon>Parmales</taxon>
        <taxon>Triparmaceae</taxon>
        <taxon>Triparma</taxon>
    </lineage>
</organism>
<evidence type="ECO:0000256" key="10">
    <source>
        <dbReference type="SAM" id="SignalP"/>
    </source>
</evidence>
<evidence type="ECO:0000256" key="4">
    <source>
        <dbReference type="ARBA" id="ARBA00022741"/>
    </source>
</evidence>
<dbReference type="OrthoDB" id="6500128at2759"/>
<dbReference type="InterPro" id="IPR003439">
    <property type="entry name" value="ABC_transporter-like_ATP-bd"/>
</dbReference>
<dbReference type="CDD" id="cd18580">
    <property type="entry name" value="ABC_6TM_ABCC_D2"/>
    <property type="match status" value="1"/>
</dbReference>
<evidence type="ECO:0000256" key="2">
    <source>
        <dbReference type="ARBA" id="ARBA00022448"/>
    </source>
</evidence>
<feature type="transmembrane region" description="Helical" evidence="9">
    <location>
        <begin position="870"/>
        <end position="889"/>
    </location>
</feature>
<name>A0A9W7GNN0_9STRA</name>
<accession>A0A9W7GNN0</accession>
<feature type="domain" description="ABC transmembrane type-1" evidence="12">
    <location>
        <begin position="260"/>
        <end position="397"/>
    </location>
</feature>